<keyword evidence="2" id="KW-0472">Membrane</keyword>
<evidence type="ECO:0000256" key="2">
    <source>
        <dbReference type="SAM" id="Phobius"/>
    </source>
</evidence>
<sequence length="352" mass="35043">MHPRSSAGPVRADHNSGCRPGRELGTSRSRWSRVDGPRGRVVAGQGGGVTPRTCRCGHSLTAHQHLPGAEGCERCPCPTFRPPLVETRRDRVLRALLAAAVLLGLAAATALLATRGSGEGASTTPAPSASEDPPVNREDAPPATTGPGNASTPAEGAAKPGTVPTGTVQPQDVDQVPAATDHGSLMAAEEPAASSAEELRAGRSWAGAPVSGSSSPAEAQGSGAAPAAPSPPSAEPSGSDSGSVGPPSPSPTAASVRQPIPDPLTPAPAPTSAPTPEPVPTAAPVPDVAAHAPDPAAPTTTPDPEPAGPDSAHHRTADDDRTAADDETEAEDDSRPGARPRADEHTSGHRAG</sequence>
<dbReference type="Proteomes" id="UP000001382">
    <property type="component" value="Chromosome"/>
</dbReference>
<dbReference type="EMBL" id="CP001867">
    <property type="protein sequence ID" value="ADB74556.1"/>
    <property type="molecule type" value="Genomic_DNA"/>
</dbReference>
<feature type="compositionally biased region" description="Pro residues" evidence="1">
    <location>
        <begin position="260"/>
        <end position="283"/>
    </location>
</feature>
<feature type="compositionally biased region" description="Basic and acidic residues" evidence="1">
    <location>
        <begin position="11"/>
        <end position="22"/>
    </location>
</feature>
<accession>D2SE84</accession>
<feature type="compositionally biased region" description="Low complexity" evidence="1">
    <location>
        <begin position="284"/>
        <end position="300"/>
    </location>
</feature>
<feature type="compositionally biased region" description="Basic and acidic residues" evidence="1">
    <location>
        <begin position="333"/>
        <end position="352"/>
    </location>
</feature>
<keyword evidence="4" id="KW-1185">Reference proteome</keyword>
<dbReference type="KEGG" id="gob:Gobs_1851"/>
<gene>
    <name evidence="3" type="ordered locus">Gobs_1851</name>
</gene>
<evidence type="ECO:0000313" key="3">
    <source>
        <dbReference type="EMBL" id="ADB74556.1"/>
    </source>
</evidence>
<feature type="compositionally biased region" description="Basic and acidic residues" evidence="1">
    <location>
        <begin position="311"/>
        <end position="324"/>
    </location>
</feature>
<dbReference type="STRING" id="526225.Gobs_1851"/>
<feature type="compositionally biased region" description="Low complexity" evidence="1">
    <location>
        <begin position="206"/>
        <end position="227"/>
    </location>
</feature>
<feature type="transmembrane region" description="Helical" evidence="2">
    <location>
        <begin position="92"/>
        <end position="113"/>
    </location>
</feature>
<dbReference type="AlphaFoldDB" id="D2SE84"/>
<feature type="compositionally biased region" description="Low complexity" evidence="1">
    <location>
        <begin position="187"/>
        <end position="196"/>
    </location>
</feature>
<evidence type="ECO:0000256" key="1">
    <source>
        <dbReference type="SAM" id="MobiDB-lite"/>
    </source>
</evidence>
<protein>
    <submittedName>
        <fullName evidence="3">Uncharacterized protein</fullName>
    </submittedName>
</protein>
<reference evidence="4" key="2">
    <citation type="submission" date="2010-01" db="EMBL/GenBank/DDBJ databases">
        <title>The complete genome of Geodermatophilus obscurus DSM 43160.</title>
        <authorList>
            <consortium name="US DOE Joint Genome Institute (JGI-PGF)"/>
            <person name="Lucas S."/>
            <person name="Copeland A."/>
            <person name="Lapidus A."/>
            <person name="Glavina del Rio T."/>
            <person name="Dalin E."/>
            <person name="Tice H."/>
            <person name="Bruce D."/>
            <person name="Goodwin L."/>
            <person name="Pitluck S."/>
            <person name="Kyrpides N."/>
            <person name="Mavromatis K."/>
            <person name="Ivanova N."/>
            <person name="Munk A.C."/>
            <person name="Brettin T."/>
            <person name="Detter J.C."/>
            <person name="Han C."/>
            <person name="Larimer F."/>
            <person name="Land M."/>
            <person name="Hauser L."/>
            <person name="Markowitz V."/>
            <person name="Cheng J.-F."/>
            <person name="Hugenholtz P."/>
            <person name="Woyke T."/>
            <person name="Wu D."/>
            <person name="Jando M."/>
            <person name="Schneider S."/>
            <person name="Klenk H.-P."/>
            <person name="Eisen J.A."/>
        </authorList>
    </citation>
    <scope>NUCLEOTIDE SEQUENCE [LARGE SCALE GENOMIC DNA]</scope>
    <source>
        <strain evidence="4">ATCC 25078 / DSM 43160 / JCM 3152 / KCC A-0152 / KCTC 9177 / NBRC 13315 / NRRL B-3577 / G-20</strain>
    </source>
</reference>
<name>D2SE84_GEOOG</name>
<keyword evidence="2" id="KW-0812">Transmembrane</keyword>
<keyword evidence="2" id="KW-1133">Transmembrane helix</keyword>
<evidence type="ECO:0000313" key="4">
    <source>
        <dbReference type="Proteomes" id="UP000001382"/>
    </source>
</evidence>
<feature type="region of interest" description="Disordered" evidence="1">
    <location>
        <begin position="116"/>
        <end position="352"/>
    </location>
</feature>
<reference evidence="3 4" key="1">
    <citation type="journal article" date="2010" name="Stand. Genomic Sci.">
        <title>Complete genome sequence of Geodermatophilus obscurus type strain (G-20).</title>
        <authorList>
            <person name="Ivanova N."/>
            <person name="Sikorski J."/>
            <person name="Jando M."/>
            <person name="Munk C."/>
            <person name="Lapidus A."/>
            <person name="Glavina Del Rio T."/>
            <person name="Copeland A."/>
            <person name="Tice H."/>
            <person name="Cheng J.-F."/>
            <person name="Lucas S."/>
            <person name="Chen F."/>
            <person name="Nolan M."/>
            <person name="Bruce D."/>
            <person name="Goodwin L."/>
            <person name="Pitluck S."/>
            <person name="Mavromatis K."/>
            <person name="Mikhailova N."/>
            <person name="Pati A."/>
            <person name="Chen A."/>
            <person name="Palaniappan K."/>
            <person name="Land M."/>
            <person name="Hauser L."/>
            <person name="Chang Y.-J."/>
            <person name="Jeffries C.D."/>
            <person name="Meincke L."/>
            <person name="Brettin T."/>
            <person name="Detter J.C."/>
            <person name="Detter J.C."/>
            <person name="Rohde M."/>
            <person name="Goeker M."/>
            <person name="Bristow J."/>
            <person name="Eisen J.A."/>
            <person name="Markowitz V."/>
            <person name="Hugenholtz P."/>
            <person name="Kyrpides N.C."/>
            <person name="Klenk H.-P."/>
        </authorList>
    </citation>
    <scope>NUCLEOTIDE SEQUENCE [LARGE SCALE GENOMIC DNA]</scope>
    <source>
        <strain evidence="4">ATCC 25078 / DSM 43160 / JCM 3152 / KCC A-0152 / KCTC 9177 / NBRC 13315 / NRRL B-3577 / G-20</strain>
    </source>
</reference>
<dbReference type="HOGENOM" id="CLU_787003_0_0_11"/>
<feature type="compositionally biased region" description="Low complexity" evidence="1">
    <location>
        <begin position="235"/>
        <end position="245"/>
    </location>
</feature>
<feature type="region of interest" description="Disordered" evidence="1">
    <location>
        <begin position="1"/>
        <end position="47"/>
    </location>
</feature>
<organism evidence="3 4">
    <name type="scientific">Geodermatophilus obscurus (strain ATCC 25078 / DSM 43160 / JCM 3152 / CCUG 61914 / KCC A-0152 / KCTC 9177 / NBRC 13315 / NRRL B-3577 / G-20)</name>
    <dbReference type="NCBI Taxonomy" id="526225"/>
    <lineage>
        <taxon>Bacteria</taxon>
        <taxon>Bacillati</taxon>
        <taxon>Actinomycetota</taxon>
        <taxon>Actinomycetes</taxon>
        <taxon>Geodermatophilales</taxon>
        <taxon>Geodermatophilaceae</taxon>
        <taxon>Geodermatophilus</taxon>
    </lineage>
</organism>
<proteinExistence type="predicted"/>